<accession>A0ABS2DMT5</accession>
<keyword evidence="3 6" id="KW-0812">Transmembrane</keyword>
<dbReference type="SUPFAM" id="SSF55729">
    <property type="entry name" value="Acyl-CoA N-acyltransferases (Nat)"/>
    <property type="match status" value="1"/>
</dbReference>
<keyword evidence="9" id="KW-1185">Reference proteome</keyword>
<keyword evidence="5 6" id="KW-0472">Membrane</keyword>
<dbReference type="PANTHER" id="PTHR34697:SF2">
    <property type="entry name" value="PHOSPHATIDYLGLYCEROL LYSYLTRANSFERASE"/>
    <property type="match status" value="1"/>
</dbReference>
<dbReference type="InterPro" id="IPR016181">
    <property type="entry name" value="Acyl_CoA_acyltransferase"/>
</dbReference>
<evidence type="ECO:0000256" key="1">
    <source>
        <dbReference type="ARBA" id="ARBA00004651"/>
    </source>
</evidence>
<keyword evidence="4 6" id="KW-1133">Transmembrane helix</keyword>
<evidence type="ECO:0000259" key="7">
    <source>
        <dbReference type="Pfam" id="PF09924"/>
    </source>
</evidence>
<dbReference type="EMBL" id="JAFELM010000045">
    <property type="protein sequence ID" value="MBM6619806.1"/>
    <property type="molecule type" value="Genomic_DNA"/>
</dbReference>
<evidence type="ECO:0000313" key="9">
    <source>
        <dbReference type="Proteomes" id="UP001518925"/>
    </source>
</evidence>
<name>A0ABS2DMT5_9BACI</name>
<dbReference type="InterPro" id="IPR051211">
    <property type="entry name" value="PG_lysyltransferase"/>
</dbReference>
<dbReference type="Proteomes" id="UP001518925">
    <property type="component" value="Unassembled WGS sequence"/>
</dbReference>
<sequence length="375" mass="43511">MTETLIYSIIGITIIVFSGSFLYLYLQQTKDTFYDPNYLELFGFVTNYGGHFLSHLMFLNDKFGFWNQNKSVYFSLQKIAGKVVVLGDPIGDEASYDSALKELEEKCKSKLVHRPIFYQISSQYMSIYRNLNYQIIKIGEEAKVFLPSFTLEGKQVAKFRTSRNKFERNGFNSKVLQPPHSEKILAEIKEVSDLWLGNRNEKGFSVSYFDKDYISRFPIAVIINSDGKVIAFATLPSHTYKNEQNIHIDLMRYIPDSPNGTMDVLFTSIFLWAKEKGYDYCSLGMAPLSNVKPTNQPATLYEWAANLMYEHGEKLYKFKGLKEYKSKFATHWEPRYIAYQKTTILGVMLRIIALIHMNYNKRRKPALLQVLKRVS</sequence>
<dbReference type="PANTHER" id="PTHR34697">
    <property type="entry name" value="PHOSPHATIDYLGLYCEROL LYSYLTRANSFERASE"/>
    <property type="match status" value="1"/>
</dbReference>
<reference evidence="8 9" key="1">
    <citation type="submission" date="2021-02" db="EMBL/GenBank/DDBJ databases">
        <title>Bacillus sp. RD4P76, an endophyte from a halophyte.</title>
        <authorList>
            <person name="Sun J.-Q."/>
        </authorList>
    </citation>
    <scope>NUCLEOTIDE SEQUENCE [LARGE SCALE GENOMIC DNA]</scope>
    <source>
        <strain evidence="8 9">RD4P76</strain>
    </source>
</reference>
<organism evidence="8 9">
    <name type="scientific">Bacillus suaedaesalsae</name>
    <dbReference type="NCBI Taxonomy" id="2810349"/>
    <lineage>
        <taxon>Bacteria</taxon>
        <taxon>Bacillati</taxon>
        <taxon>Bacillota</taxon>
        <taxon>Bacilli</taxon>
        <taxon>Bacillales</taxon>
        <taxon>Bacillaceae</taxon>
        <taxon>Bacillus</taxon>
    </lineage>
</organism>
<evidence type="ECO:0000256" key="2">
    <source>
        <dbReference type="ARBA" id="ARBA00022475"/>
    </source>
</evidence>
<protein>
    <submittedName>
        <fullName evidence="8">DUF2156 domain-containing protein</fullName>
    </submittedName>
</protein>
<evidence type="ECO:0000256" key="6">
    <source>
        <dbReference type="SAM" id="Phobius"/>
    </source>
</evidence>
<dbReference type="InterPro" id="IPR024320">
    <property type="entry name" value="LPG_synthase_C"/>
</dbReference>
<keyword evidence="2" id="KW-1003">Cell membrane</keyword>
<evidence type="ECO:0000256" key="3">
    <source>
        <dbReference type="ARBA" id="ARBA00022692"/>
    </source>
</evidence>
<feature type="transmembrane region" description="Helical" evidence="6">
    <location>
        <begin position="38"/>
        <end position="59"/>
    </location>
</feature>
<proteinExistence type="predicted"/>
<dbReference type="RefSeq" id="WP_204205290.1">
    <property type="nucleotide sequence ID" value="NZ_JAFELM010000045.1"/>
</dbReference>
<gene>
    <name evidence="8" type="ORF">JR050_19270</name>
</gene>
<comment type="caution">
    <text evidence="8">The sequence shown here is derived from an EMBL/GenBank/DDBJ whole genome shotgun (WGS) entry which is preliminary data.</text>
</comment>
<feature type="transmembrane region" description="Helical" evidence="6">
    <location>
        <begin position="6"/>
        <end position="26"/>
    </location>
</feature>
<evidence type="ECO:0000256" key="5">
    <source>
        <dbReference type="ARBA" id="ARBA00023136"/>
    </source>
</evidence>
<evidence type="ECO:0000313" key="8">
    <source>
        <dbReference type="EMBL" id="MBM6619806.1"/>
    </source>
</evidence>
<evidence type="ECO:0000256" key="4">
    <source>
        <dbReference type="ARBA" id="ARBA00022989"/>
    </source>
</evidence>
<feature type="domain" description="Phosphatidylglycerol lysyltransferase C-terminal" evidence="7">
    <location>
        <begin position="46"/>
        <end position="339"/>
    </location>
</feature>
<comment type="subcellular location">
    <subcellularLocation>
        <location evidence="1">Cell membrane</location>
        <topology evidence="1">Multi-pass membrane protein</topology>
    </subcellularLocation>
</comment>
<dbReference type="Pfam" id="PF09924">
    <property type="entry name" value="LPG_synthase_C"/>
    <property type="match status" value="1"/>
</dbReference>